<reference evidence="2 3" key="1">
    <citation type="journal article" date="2019" name="Commun. Biol.">
        <title>The bagworm genome reveals a unique fibroin gene that provides high tensile strength.</title>
        <authorList>
            <person name="Kono N."/>
            <person name="Nakamura H."/>
            <person name="Ohtoshi R."/>
            <person name="Tomita M."/>
            <person name="Numata K."/>
            <person name="Arakawa K."/>
        </authorList>
    </citation>
    <scope>NUCLEOTIDE SEQUENCE [LARGE SCALE GENOMIC DNA]</scope>
</reference>
<dbReference type="EMBL" id="BGZK01000835">
    <property type="protein sequence ID" value="GBP62215.1"/>
    <property type="molecule type" value="Genomic_DNA"/>
</dbReference>
<accession>A0A4C1XJ39</accession>
<comment type="caution">
    <text evidence="2">The sequence shown here is derived from an EMBL/GenBank/DDBJ whole genome shotgun (WGS) entry which is preliminary data.</text>
</comment>
<proteinExistence type="predicted"/>
<keyword evidence="3" id="KW-1185">Reference proteome</keyword>
<dbReference type="Proteomes" id="UP000299102">
    <property type="component" value="Unassembled WGS sequence"/>
</dbReference>
<dbReference type="AlphaFoldDB" id="A0A4C1XJ39"/>
<evidence type="ECO:0000256" key="1">
    <source>
        <dbReference type="SAM" id="MobiDB-lite"/>
    </source>
</evidence>
<evidence type="ECO:0000313" key="3">
    <source>
        <dbReference type="Proteomes" id="UP000299102"/>
    </source>
</evidence>
<organism evidence="2 3">
    <name type="scientific">Eumeta variegata</name>
    <name type="common">Bagworm moth</name>
    <name type="synonym">Eumeta japonica</name>
    <dbReference type="NCBI Taxonomy" id="151549"/>
    <lineage>
        <taxon>Eukaryota</taxon>
        <taxon>Metazoa</taxon>
        <taxon>Ecdysozoa</taxon>
        <taxon>Arthropoda</taxon>
        <taxon>Hexapoda</taxon>
        <taxon>Insecta</taxon>
        <taxon>Pterygota</taxon>
        <taxon>Neoptera</taxon>
        <taxon>Endopterygota</taxon>
        <taxon>Lepidoptera</taxon>
        <taxon>Glossata</taxon>
        <taxon>Ditrysia</taxon>
        <taxon>Tineoidea</taxon>
        <taxon>Psychidae</taxon>
        <taxon>Oiketicinae</taxon>
        <taxon>Eumeta</taxon>
    </lineage>
</organism>
<name>A0A4C1XJ39_EUMVA</name>
<protein>
    <submittedName>
        <fullName evidence="2">Uncharacterized protein</fullName>
    </submittedName>
</protein>
<evidence type="ECO:0000313" key="2">
    <source>
        <dbReference type="EMBL" id="GBP62215.1"/>
    </source>
</evidence>
<gene>
    <name evidence="2" type="ORF">EVAR_38217_1</name>
</gene>
<feature type="region of interest" description="Disordered" evidence="1">
    <location>
        <begin position="238"/>
        <end position="275"/>
    </location>
</feature>
<feature type="region of interest" description="Disordered" evidence="1">
    <location>
        <begin position="71"/>
        <end position="110"/>
    </location>
</feature>
<sequence>MLDVGCGLKTRGSIKVPQPRLDKGTADMVESVPYKVKGVPFFGPDPAVDSDTSPIFDSALRPFFDADSTTSHCSDLNEAEGEKARGGGGGVRWRVGRSPRPPVKGDISRHESERPITMAGSTTLRLLTVCVFIANGPGPPGRRCGMRARTPNAIRGGRKPIYIRTASARKLNCKCPVFVYRAGRQGQKEKEEEYVCPEGTQGNGNFADPATCRRDLGRVVRIGWEQGRMERLKERAWVRGRERMRNKEEIERKGKKERDSGRETERESKTNKETD</sequence>